<organism evidence="1 2">
    <name type="scientific">Rhizobium fabae</name>
    <dbReference type="NCBI Taxonomy" id="573179"/>
    <lineage>
        <taxon>Bacteria</taxon>
        <taxon>Pseudomonadati</taxon>
        <taxon>Pseudomonadota</taxon>
        <taxon>Alphaproteobacteria</taxon>
        <taxon>Hyphomicrobiales</taxon>
        <taxon>Rhizobiaceae</taxon>
        <taxon>Rhizobium/Agrobacterium group</taxon>
        <taxon>Rhizobium</taxon>
    </lineage>
</organism>
<dbReference type="EMBL" id="JACIDG010000012">
    <property type="protein sequence ID" value="MBB3917291.1"/>
    <property type="molecule type" value="Genomic_DNA"/>
</dbReference>
<evidence type="ECO:0000313" key="2">
    <source>
        <dbReference type="Proteomes" id="UP000545490"/>
    </source>
</evidence>
<accession>A0A7W6B8W5</accession>
<comment type="caution">
    <text evidence="1">The sequence shown here is derived from an EMBL/GenBank/DDBJ whole genome shotgun (WGS) entry which is preliminary data.</text>
</comment>
<protein>
    <submittedName>
        <fullName evidence="1">Uncharacterized protein</fullName>
    </submittedName>
</protein>
<evidence type="ECO:0000313" key="1">
    <source>
        <dbReference type="EMBL" id="MBB3917291.1"/>
    </source>
</evidence>
<proteinExistence type="predicted"/>
<sequence>MRRLLIGKGSADMAIRRSGRNVVVDVIGRKGDIRVLATA</sequence>
<name>A0A7W6B8W5_9HYPH</name>
<gene>
    <name evidence="1" type="ORF">GGQ65_004607</name>
</gene>
<dbReference type="AlphaFoldDB" id="A0A7W6B8W5"/>
<dbReference type="Proteomes" id="UP000545490">
    <property type="component" value="Unassembled WGS sequence"/>
</dbReference>
<reference evidence="1 2" key="1">
    <citation type="submission" date="2020-08" db="EMBL/GenBank/DDBJ databases">
        <title>Genomic Encyclopedia of Type Strains, Phase IV (KMG-IV): sequencing the most valuable type-strain genomes for metagenomic binning, comparative biology and taxonomic classification.</title>
        <authorList>
            <person name="Goeker M."/>
        </authorList>
    </citation>
    <scope>NUCLEOTIDE SEQUENCE [LARGE SCALE GENOMIC DNA]</scope>
    <source>
        <strain evidence="1 2">DSM 19331</strain>
    </source>
</reference>